<proteinExistence type="predicted"/>
<reference evidence="2 3" key="2">
    <citation type="journal article" date="2012" name="PLoS Pathog.">
        <title>Diverse lifestyles and strategies of plant pathogenesis encoded in the genomes of eighteen Dothideomycetes fungi.</title>
        <authorList>
            <person name="Ohm R.A."/>
            <person name="Feau N."/>
            <person name="Henrissat B."/>
            <person name="Schoch C.L."/>
            <person name="Horwitz B.A."/>
            <person name="Barry K.W."/>
            <person name="Condon B.J."/>
            <person name="Copeland A.C."/>
            <person name="Dhillon B."/>
            <person name="Glaser F."/>
            <person name="Hesse C.N."/>
            <person name="Kosti I."/>
            <person name="LaButti K."/>
            <person name="Lindquist E.A."/>
            <person name="Lucas S."/>
            <person name="Salamov A.A."/>
            <person name="Bradshaw R.E."/>
            <person name="Ciuffetti L."/>
            <person name="Hamelin R.C."/>
            <person name="Kema G.H.J."/>
            <person name="Lawrence C."/>
            <person name="Scott J.A."/>
            <person name="Spatafora J.W."/>
            <person name="Turgeon B.G."/>
            <person name="de Wit P.J.G.M."/>
            <person name="Zhong S."/>
            <person name="Goodwin S.B."/>
            <person name="Grigoriev I.V."/>
        </authorList>
    </citation>
    <scope>NUCLEOTIDE SEQUENCE [LARGE SCALE GENOMIC DNA]</scope>
    <source>
        <strain evidence="3">NZE10 / CBS 128990</strain>
    </source>
</reference>
<reference evidence="3" key="1">
    <citation type="journal article" date="2012" name="PLoS Genet.">
        <title>The genomes of the fungal plant pathogens Cladosporium fulvum and Dothistroma septosporum reveal adaptation to different hosts and lifestyles but also signatures of common ancestry.</title>
        <authorList>
            <person name="de Wit P.J.G.M."/>
            <person name="van der Burgt A."/>
            <person name="Oekmen B."/>
            <person name="Stergiopoulos I."/>
            <person name="Abd-Elsalam K.A."/>
            <person name="Aerts A.L."/>
            <person name="Bahkali A.H."/>
            <person name="Beenen H.G."/>
            <person name="Chettri P."/>
            <person name="Cox M.P."/>
            <person name="Datema E."/>
            <person name="de Vries R.P."/>
            <person name="Dhillon B."/>
            <person name="Ganley A.R."/>
            <person name="Griffiths S.A."/>
            <person name="Guo Y."/>
            <person name="Hamelin R.C."/>
            <person name="Henrissat B."/>
            <person name="Kabir M.S."/>
            <person name="Jashni M.K."/>
            <person name="Kema G."/>
            <person name="Klaubauf S."/>
            <person name="Lapidus A."/>
            <person name="Levasseur A."/>
            <person name="Lindquist E."/>
            <person name="Mehrabi R."/>
            <person name="Ohm R.A."/>
            <person name="Owen T.J."/>
            <person name="Salamov A."/>
            <person name="Schwelm A."/>
            <person name="Schijlen E."/>
            <person name="Sun H."/>
            <person name="van den Burg H.A."/>
            <person name="van Ham R.C.H.J."/>
            <person name="Zhang S."/>
            <person name="Goodwin S.B."/>
            <person name="Grigoriev I.V."/>
            <person name="Collemare J."/>
            <person name="Bradshaw R.E."/>
        </authorList>
    </citation>
    <scope>NUCLEOTIDE SEQUENCE [LARGE SCALE GENOMIC DNA]</scope>
    <source>
        <strain evidence="3">NZE10 / CBS 128990</strain>
    </source>
</reference>
<organism evidence="2 3">
    <name type="scientific">Dothistroma septosporum (strain NZE10 / CBS 128990)</name>
    <name type="common">Red band needle blight fungus</name>
    <name type="synonym">Mycosphaerella pini</name>
    <dbReference type="NCBI Taxonomy" id="675120"/>
    <lineage>
        <taxon>Eukaryota</taxon>
        <taxon>Fungi</taxon>
        <taxon>Dikarya</taxon>
        <taxon>Ascomycota</taxon>
        <taxon>Pezizomycotina</taxon>
        <taxon>Dothideomycetes</taxon>
        <taxon>Dothideomycetidae</taxon>
        <taxon>Mycosphaerellales</taxon>
        <taxon>Mycosphaerellaceae</taxon>
        <taxon>Dothistroma</taxon>
    </lineage>
</organism>
<dbReference type="HOGENOM" id="CLU_2372778_0_0_1"/>
<feature type="region of interest" description="Disordered" evidence="1">
    <location>
        <begin position="38"/>
        <end position="58"/>
    </location>
</feature>
<evidence type="ECO:0000313" key="3">
    <source>
        <dbReference type="Proteomes" id="UP000016933"/>
    </source>
</evidence>
<name>N1PTL2_DOTSN</name>
<evidence type="ECO:0000313" key="2">
    <source>
        <dbReference type="EMBL" id="EME45700.1"/>
    </source>
</evidence>
<evidence type="ECO:0000256" key="1">
    <source>
        <dbReference type="SAM" id="MobiDB-lite"/>
    </source>
</evidence>
<accession>N1PTL2</accession>
<gene>
    <name evidence="2" type="ORF">DOTSEDRAFT_43971</name>
</gene>
<sequence length="95" mass="10742">MSAPLSQRPLIRNRRFDSIECLGLMGDPRRQEARRWKNEASSVAQAGHSFSPKGSSVTAGDLEHEAKRWLIALREQEVHHRLTMRPVTAPGYAVH</sequence>
<dbReference type="AlphaFoldDB" id="N1PTL2"/>
<dbReference type="EMBL" id="KB446538">
    <property type="protein sequence ID" value="EME45700.1"/>
    <property type="molecule type" value="Genomic_DNA"/>
</dbReference>
<keyword evidence="3" id="KW-1185">Reference proteome</keyword>
<protein>
    <submittedName>
        <fullName evidence="2">Uncharacterized protein</fullName>
    </submittedName>
</protein>
<dbReference type="Proteomes" id="UP000016933">
    <property type="component" value="Unassembled WGS sequence"/>
</dbReference>